<evidence type="ECO:0000259" key="5">
    <source>
        <dbReference type="Pfam" id="PF00905"/>
    </source>
</evidence>
<feature type="domain" description="Penicillin-binding protein transpeptidase" evidence="5">
    <location>
        <begin position="268"/>
        <end position="567"/>
    </location>
</feature>
<proteinExistence type="inferred from homology"/>
<comment type="similarity">
    <text evidence="2">Belongs to the transpeptidase family.</text>
</comment>
<evidence type="ECO:0000256" key="3">
    <source>
        <dbReference type="ARBA" id="ARBA00023136"/>
    </source>
</evidence>
<name>A0A934QB97_9MICO</name>
<organism evidence="7 8">
    <name type="scientific">Leucobacter edaphi</name>
    <dbReference type="NCBI Taxonomy" id="2796472"/>
    <lineage>
        <taxon>Bacteria</taxon>
        <taxon>Bacillati</taxon>
        <taxon>Actinomycetota</taxon>
        <taxon>Actinomycetes</taxon>
        <taxon>Micrococcales</taxon>
        <taxon>Microbacteriaceae</taxon>
        <taxon>Leucobacter</taxon>
    </lineage>
</organism>
<evidence type="ECO:0000256" key="1">
    <source>
        <dbReference type="ARBA" id="ARBA00004370"/>
    </source>
</evidence>
<dbReference type="Gene3D" id="3.90.1310.10">
    <property type="entry name" value="Penicillin-binding protein 2a (Domain 2)"/>
    <property type="match status" value="1"/>
</dbReference>
<keyword evidence="8" id="KW-1185">Reference proteome</keyword>
<evidence type="ECO:0000256" key="4">
    <source>
        <dbReference type="SAM" id="Phobius"/>
    </source>
</evidence>
<dbReference type="PANTHER" id="PTHR30627:SF1">
    <property type="entry name" value="PEPTIDOGLYCAN D,D-TRANSPEPTIDASE FTSI"/>
    <property type="match status" value="1"/>
</dbReference>
<feature type="domain" description="Penicillin-binding protein dimerisation" evidence="6">
    <location>
        <begin position="54"/>
        <end position="223"/>
    </location>
</feature>
<dbReference type="InterPro" id="IPR005311">
    <property type="entry name" value="PBP_dimer"/>
</dbReference>
<keyword evidence="3 4" id="KW-0472">Membrane</keyword>
<dbReference type="Proteomes" id="UP000618733">
    <property type="component" value="Unassembled WGS sequence"/>
</dbReference>
<dbReference type="Gene3D" id="3.30.450.330">
    <property type="match status" value="1"/>
</dbReference>
<dbReference type="Pfam" id="PF00905">
    <property type="entry name" value="Transpeptidase"/>
    <property type="match status" value="1"/>
</dbReference>
<protein>
    <submittedName>
        <fullName evidence="7">Penicillin-binding protein 2</fullName>
    </submittedName>
</protein>
<evidence type="ECO:0000313" key="8">
    <source>
        <dbReference type="Proteomes" id="UP000618733"/>
    </source>
</evidence>
<dbReference type="Pfam" id="PF03717">
    <property type="entry name" value="PBP_dimer"/>
    <property type="match status" value="1"/>
</dbReference>
<comment type="subcellular location">
    <subcellularLocation>
        <location evidence="1">Membrane</location>
    </subcellularLocation>
</comment>
<dbReference type="Gene3D" id="3.40.710.10">
    <property type="entry name" value="DD-peptidase/beta-lactamase superfamily"/>
    <property type="match status" value="1"/>
</dbReference>
<dbReference type="SUPFAM" id="SSF56519">
    <property type="entry name" value="Penicillin binding protein dimerisation domain"/>
    <property type="match status" value="1"/>
</dbReference>
<dbReference type="PANTHER" id="PTHR30627">
    <property type="entry name" value="PEPTIDOGLYCAN D,D-TRANSPEPTIDASE"/>
    <property type="match status" value="1"/>
</dbReference>
<gene>
    <name evidence="7" type="ORF">JD292_05435</name>
</gene>
<dbReference type="InterPro" id="IPR036138">
    <property type="entry name" value="PBP_dimer_sf"/>
</dbReference>
<dbReference type="GO" id="GO:0008658">
    <property type="term" value="F:penicillin binding"/>
    <property type="evidence" value="ECO:0007669"/>
    <property type="project" value="InterPro"/>
</dbReference>
<dbReference type="AlphaFoldDB" id="A0A934QB97"/>
<dbReference type="SUPFAM" id="SSF56601">
    <property type="entry name" value="beta-lactamase/transpeptidase-like"/>
    <property type="match status" value="1"/>
</dbReference>
<dbReference type="GO" id="GO:0071555">
    <property type="term" value="P:cell wall organization"/>
    <property type="evidence" value="ECO:0007669"/>
    <property type="project" value="TreeGrafter"/>
</dbReference>
<evidence type="ECO:0000256" key="2">
    <source>
        <dbReference type="ARBA" id="ARBA00007171"/>
    </source>
</evidence>
<reference evidence="7" key="1">
    <citation type="submission" date="2020-12" db="EMBL/GenBank/DDBJ databases">
        <title>Leucobacter sp. CAS2, isolated from Chromium sludge.</title>
        <authorList>
            <person name="Xu Z."/>
        </authorList>
    </citation>
    <scope>NUCLEOTIDE SEQUENCE</scope>
    <source>
        <strain evidence="7">CSA2</strain>
    </source>
</reference>
<keyword evidence="4" id="KW-1133">Transmembrane helix</keyword>
<feature type="transmembrane region" description="Helical" evidence="4">
    <location>
        <begin position="12"/>
        <end position="30"/>
    </location>
</feature>
<dbReference type="InterPro" id="IPR050515">
    <property type="entry name" value="Beta-lactam/transpept"/>
</dbReference>
<sequence>MLRLRGSRARRAIALGIVIVAALLFLVRLVDLQVVSASALSEEAKDKRAVPVAIPSVRGDIVDRNGEVLATTDERYDVQLSPKNTKLNGGKFWRVDTDRGVGTVEVTAAQAFEEIGAITGQKGSEIQKIVDDALKENKKSDFAYVKRSVDLGQLNELKKLKIPWLTFESQNKRAYPNGAVGGNLIGFISSDQQPQSGIEASQNECLTGSDGSETYERGADGVALPGSVVVEKKAKNGGTVELTIDRDLQWEAQQAINQQVDKVGAEWGLLVVMNAKTGELVAVAEDGSVDPNDVSASDPEKREARSFVAPYEPGSTFKMITAASLVDQGKADASTRNLTPDYLEPEPGVRFGDSFNHPPMQWTLAGILTQSSNVGTSMLGSRLSPEVRYDYLKKFGIGTSTEAGMPLEDSGRLNDYKEWDRQTSYNTMFGQGLSSTIVQTAGAYQAIANGGVRVPPTLVKSCTADDGKKTTPKHGDPVTAVKKETSKEVMAMLETVVASGWFNEFVDIPGYRIAGKTGTAEQSDGQGGYRADFVHSFAGIFPADDPQYVAVASIAYPTAGDGGVAAITAFHDAAEATIRTFHIPPSSGKFTPLKTEY</sequence>
<dbReference type="GO" id="GO:0005886">
    <property type="term" value="C:plasma membrane"/>
    <property type="evidence" value="ECO:0007669"/>
    <property type="project" value="TreeGrafter"/>
</dbReference>
<evidence type="ECO:0000313" key="7">
    <source>
        <dbReference type="EMBL" id="MBK0421514.1"/>
    </source>
</evidence>
<evidence type="ECO:0000259" key="6">
    <source>
        <dbReference type="Pfam" id="PF03717"/>
    </source>
</evidence>
<accession>A0A934QB97</accession>
<dbReference type="EMBL" id="JAEHOI010000004">
    <property type="protein sequence ID" value="MBK0421514.1"/>
    <property type="molecule type" value="Genomic_DNA"/>
</dbReference>
<keyword evidence="4" id="KW-0812">Transmembrane</keyword>
<dbReference type="RefSeq" id="WP_200131723.1">
    <property type="nucleotide sequence ID" value="NZ_JAEHOI010000004.1"/>
</dbReference>
<dbReference type="InterPro" id="IPR012338">
    <property type="entry name" value="Beta-lactam/transpept-like"/>
</dbReference>
<comment type="caution">
    <text evidence="7">The sequence shown here is derived from an EMBL/GenBank/DDBJ whole genome shotgun (WGS) entry which is preliminary data.</text>
</comment>
<dbReference type="InterPro" id="IPR001460">
    <property type="entry name" value="PCN-bd_Tpept"/>
</dbReference>